<keyword evidence="3" id="KW-1185">Reference proteome</keyword>
<evidence type="ECO:0000313" key="2">
    <source>
        <dbReference type="EMBL" id="EYC07511.1"/>
    </source>
</evidence>
<accession>A0A016TXL8</accession>
<protein>
    <submittedName>
        <fullName evidence="2">Uncharacterized protein</fullName>
    </submittedName>
</protein>
<proteinExistence type="predicted"/>
<sequence>MMKHRASRIADAAQTHAFTSGGYQPYANVPHVTPVFVPPPPVVQAPPIITITVTITIIIMAYFMTSSIITIITMVTITIITITVSEQLSGHSKRSIIDWKGSMERSDEKIDKSLYENIMKR</sequence>
<dbReference type="AlphaFoldDB" id="A0A016TXL8"/>
<comment type="caution">
    <text evidence="2">The sequence shown here is derived from an EMBL/GenBank/DDBJ whole genome shotgun (WGS) entry which is preliminary data.</text>
</comment>
<evidence type="ECO:0000313" key="3">
    <source>
        <dbReference type="Proteomes" id="UP000024635"/>
    </source>
</evidence>
<dbReference type="EMBL" id="JARK01001406">
    <property type="protein sequence ID" value="EYC07511.1"/>
    <property type="molecule type" value="Genomic_DNA"/>
</dbReference>
<evidence type="ECO:0000256" key="1">
    <source>
        <dbReference type="SAM" id="Phobius"/>
    </source>
</evidence>
<keyword evidence="1" id="KW-1133">Transmembrane helix</keyword>
<dbReference type="Proteomes" id="UP000024635">
    <property type="component" value="Unassembled WGS sequence"/>
</dbReference>
<reference evidence="3" key="1">
    <citation type="journal article" date="2015" name="Nat. Genet.">
        <title>The genome and transcriptome of the zoonotic hookworm Ancylostoma ceylanicum identify infection-specific gene families.</title>
        <authorList>
            <person name="Schwarz E.M."/>
            <person name="Hu Y."/>
            <person name="Antoshechkin I."/>
            <person name="Miller M.M."/>
            <person name="Sternberg P.W."/>
            <person name="Aroian R.V."/>
        </authorList>
    </citation>
    <scope>NUCLEOTIDE SEQUENCE</scope>
    <source>
        <strain evidence="3">HY135</strain>
    </source>
</reference>
<feature type="transmembrane region" description="Helical" evidence="1">
    <location>
        <begin position="51"/>
        <end position="84"/>
    </location>
</feature>
<name>A0A016TXL8_9BILA</name>
<organism evidence="2 3">
    <name type="scientific">Ancylostoma ceylanicum</name>
    <dbReference type="NCBI Taxonomy" id="53326"/>
    <lineage>
        <taxon>Eukaryota</taxon>
        <taxon>Metazoa</taxon>
        <taxon>Ecdysozoa</taxon>
        <taxon>Nematoda</taxon>
        <taxon>Chromadorea</taxon>
        <taxon>Rhabditida</taxon>
        <taxon>Rhabditina</taxon>
        <taxon>Rhabditomorpha</taxon>
        <taxon>Strongyloidea</taxon>
        <taxon>Ancylostomatidae</taxon>
        <taxon>Ancylostomatinae</taxon>
        <taxon>Ancylostoma</taxon>
    </lineage>
</organism>
<keyword evidence="1" id="KW-0472">Membrane</keyword>
<keyword evidence="1" id="KW-0812">Transmembrane</keyword>
<gene>
    <name evidence="2" type="primary">Acey_s0070.g472</name>
    <name evidence="2" type="ORF">Y032_0070g472</name>
</gene>